<evidence type="ECO:0000313" key="1">
    <source>
        <dbReference type="Proteomes" id="UP000504615"/>
    </source>
</evidence>
<organism evidence="1 2">
    <name type="scientific">Pogonomyrmex barbatus</name>
    <name type="common">red harvester ant</name>
    <dbReference type="NCBI Taxonomy" id="144034"/>
    <lineage>
        <taxon>Eukaryota</taxon>
        <taxon>Metazoa</taxon>
        <taxon>Ecdysozoa</taxon>
        <taxon>Arthropoda</taxon>
        <taxon>Hexapoda</taxon>
        <taxon>Insecta</taxon>
        <taxon>Pterygota</taxon>
        <taxon>Neoptera</taxon>
        <taxon>Endopterygota</taxon>
        <taxon>Hymenoptera</taxon>
        <taxon>Apocrita</taxon>
        <taxon>Aculeata</taxon>
        <taxon>Formicoidea</taxon>
        <taxon>Formicidae</taxon>
        <taxon>Myrmicinae</taxon>
        <taxon>Pogonomyrmex</taxon>
    </lineage>
</organism>
<name>A0A6I9WS91_9HYME</name>
<dbReference type="Proteomes" id="UP000504615">
    <property type="component" value="Unplaced"/>
</dbReference>
<keyword evidence="1" id="KW-1185">Reference proteome</keyword>
<dbReference type="RefSeq" id="XP_011646809.1">
    <property type="nucleotide sequence ID" value="XM_011648507.2"/>
</dbReference>
<evidence type="ECO:0000313" key="2">
    <source>
        <dbReference type="RefSeq" id="XP_011646809.1"/>
    </source>
</evidence>
<dbReference type="GeneID" id="105433283"/>
<protein>
    <submittedName>
        <fullName evidence="2">Uncharacterized protein LOC105433283</fullName>
    </submittedName>
</protein>
<sequence length="183" mass="21013">MARERWWRQMHNYRDYIHLLLGSMRREVEYAKSKDVDAQSCYNINSEAIDMHAETAYDTATKCIESAEKSIQKSLSFIDSLISLGEQLIKELKDLTMNCYDENSIAMQSCLLLEFGKVNTAVENFNDDAKNIQYSVISASNYVVLQATQCVTNTYDSAYFESYSQMISNADCVRIALDKKKKN</sequence>
<proteinExistence type="predicted"/>
<accession>A0A6I9WS91</accession>
<dbReference type="KEGG" id="pbar:105433283"/>
<reference evidence="2" key="1">
    <citation type="submission" date="2025-08" db="UniProtKB">
        <authorList>
            <consortium name="RefSeq"/>
        </authorList>
    </citation>
    <scope>IDENTIFICATION</scope>
</reference>
<dbReference type="AlphaFoldDB" id="A0A6I9WS91"/>
<dbReference type="OrthoDB" id="7533478at2759"/>
<gene>
    <name evidence="2" type="primary">LOC105433283</name>
</gene>